<reference evidence="1" key="1">
    <citation type="submission" date="2018-05" db="EMBL/GenBank/DDBJ databases">
        <authorList>
            <person name="Lanie J.A."/>
            <person name="Ng W.-L."/>
            <person name="Kazmierczak K.M."/>
            <person name="Andrzejewski T.M."/>
            <person name="Davidsen T.M."/>
            <person name="Wayne K.J."/>
            <person name="Tettelin H."/>
            <person name="Glass J.I."/>
            <person name="Rusch D."/>
            <person name="Podicherti R."/>
            <person name="Tsui H.-C.T."/>
            <person name="Winkler M.E."/>
        </authorList>
    </citation>
    <scope>NUCLEOTIDE SEQUENCE</scope>
</reference>
<sequence>MALDVLVRARREAYRVGFRTLSDELQSVTEELCSDR</sequence>
<dbReference type="EMBL" id="UINC01001038">
    <property type="protein sequence ID" value="SUZ68389.1"/>
    <property type="molecule type" value="Genomic_DNA"/>
</dbReference>
<protein>
    <submittedName>
        <fullName evidence="1">Uncharacterized protein</fullName>
    </submittedName>
</protein>
<name>A0A381PQU5_9ZZZZ</name>
<proteinExistence type="predicted"/>
<dbReference type="AlphaFoldDB" id="A0A381PQU5"/>
<evidence type="ECO:0000313" key="1">
    <source>
        <dbReference type="EMBL" id="SUZ68389.1"/>
    </source>
</evidence>
<gene>
    <name evidence="1" type="ORF">METZ01_LOCUS21243</name>
</gene>
<accession>A0A381PQU5</accession>
<organism evidence="1">
    <name type="scientific">marine metagenome</name>
    <dbReference type="NCBI Taxonomy" id="408172"/>
    <lineage>
        <taxon>unclassified sequences</taxon>
        <taxon>metagenomes</taxon>
        <taxon>ecological metagenomes</taxon>
    </lineage>
</organism>